<dbReference type="FunFam" id="3.40.50.300:FF:000008">
    <property type="entry name" value="ATP-dependent RNA helicase RhlB"/>
    <property type="match status" value="1"/>
</dbReference>
<evidence type="ECO:0000256" key="7">
    <source>
        <dbReference type="PROSITE-ProRule" id="PRU00552"/>
    </source>
</evidence>
<gene>
    <name evidence="13" type="primary">Dyak\GE20836</name>
    <name evidence="13" type="synonym">dyak_GLEANR_465</name>
    <name evidence="13" type="synonym">GE20836</name>
    <name evidence="13" type="ORF">Dyak_GE20836</name>
</gene>
<evidence type="ECO:0000256" key="1">
    <source>
        <dbReference type="ARBA" id="ARBA00012552"/>
    </source>
</evidence>
<dbReference type="PROSITE" id="PS00039">
    <property type="entry name" value="DEAD_ATP_HELICASE"/>
    <property type="match status" value="1"/>
</dbReference>
<dbReference type="InterPro" id="IPR001650">
    <property type="entry name" value="Helicase_C-like"/>
</dbReference>
<dbReference type="GO" id="GO:0003724">
    <property type="term" value="F:RNA helicase activity"/>
    <property type="evidence" value="ECO:0007669"/>
    <property type="project" value="UniProtKB-EC"/>
</dbReference>
<dbReference type="PROSITE" id="PS51192">
    <property type="entry name" value="HELICASE_ATP_BIND_1"/>
    <property type="match status" value="1"/>
</dbReference>
<keyword evidence="14" id="KW-1185">Reference proteome</keyword>
<dbReference type="InterPro" id="IPR014014">
    <property type="entry name" value="RNA_helicase_DEAD_Q_motif"/>
</dbReference>
<dbReference type="InterPro" id="IPR027417">
    <property type="entry name" value="P-loop_NTPase"/>
</dbReference>
<accession>A0A0R1DN58</accession>
<dbReference type="InterPro" id="IPR000629">
    <property type="entry name" value="RNA-helicase_DEAD-box_CS"/>
</dbReference>
<dbReference type="CDD" id="cd18787">
    <property type="entry name" value="SF2_C_DEAD"/>
    <property type="match status" value="1"/>
</dbReference>
<reference evidence="13 14" key="2">
    <citation type="journal article" date="2007" name="PLoS Biol.">
        <title>Principles of genome evolution in the Drosophila melanogaster species group.</title>
        <authorList>
            <person name="Ranz J.M."/>
            <person name="Maurin D."/>
            <person name="Chan Y.S."/>
            <person name="von Grotthuss M."/>
            <person name="Hillier L.W."/>
            <person name="Roote J."/>
            <person name="Ashburner M."/>
            <person name="Bergman C.M."/>
        </authorList>
    </citation>
    <scope>NUCLEOTIDE SEQUENCE [LARGE SCALE GENOMIC DNA]</scope>
    <source>
        <strain evidence="14">Tai18E2 / Tucson 14021-0261.01</strain>
    </source>
</reference>
<dbReference type="PROSITE" id="PS51195">
    <property type="entry name" value="Q_MOTIF"/>
    <property type="match status" value="1"/>
</dbReference>
<evidence type="ECO:0000256" key="8">
    <source>
        <dbReference type="RuleBase" id="RU000492"/>
    </source>
</evidence>
<evidence type="ECO:0000259" key="10">
    <source>
        <dbReference type="PROSITE" id="PS51192"/>
    </source>
</evidence>
<sequence length="594" mass="65348">MSDWEDLPSAQTSGGASFSKPEKEAPGWSDDEDKGKSFGGGGRGGGGYRGGNRGGDGDGFGFRGGRREGGGGFRGRRDDNEDGEERRGGRGGFNRERGERGEKAEGGFERRRRNDDDVNNNNDIVEDGEKKREFYIPPEPTNDATEIFSSGITSGINFSKYDNIPVKVSGEDVPKAIRNFEHAELRDIIRENVTKSGYTVPTPIQKVSIPVIAAGRDLMACAQTGSGKTAAFLVPILSKLLDDPQDLEFGKPQAVIVSPTRELAIQIFSEARKFAFESYLKISIVYGGTSFKHQNECITKGCHVLIATPGRLLDFVDRTFITFEDTRFVVLDEADRMLDMGFSESMRKFMNHQTMRPEHQTLMFSATFPEEIQRLAGEFLKSYVFVTIGVVGGACSDVQQTIYEVNKFAKRSKLMEILREQADGTIVFVETKRGADFLASFLSETEFPTTSIHGDRLQSQREQALRDFKNGSMKVIIATSVAARGLDIKNIKHVVNFDMPNNIDDYVHRIGRTGRVGNNGRATSFFDPDQDQALAGDLIKILEGSGQTVPEFLRDLGGGGGGGYSNKKFGGVDVRGRGNAVVEATYAEDNEEWD</sequence>
<keyword evidence="2 8" id="KW-0547">Nucleotide-binding</keyword>
<dbReference type="SUPFAM" id="SSF52540">
    <property type="entry name" value="P-loop containing nucleoside triphosphate hydrolases"/>
    <property type="match status" value="1"/>
</dbReference>
<dbReference type="Pfam" id="PF00271">
    <property type="entry name" value="Helicase_C"/>
    <property type="match status" value="1"/>
</dbReference>
<keyword evidence="3 8" id="KW-0378">Hydrolase</keyword>
<dbReference type="OrthoDB" id="7865882at2759"/>
<feature type="compositionally biased region" description="Gly residues" evidence="9">
    <location>
        <begin position="37"/>
        <end position="63"/>
    </location>
</feature>
<dbReference type="PANTHER" id="PTHR47958">
    <property type="entry name" value="ATP-DEPENDENT RNA HELICASE DBP3"/>
    <property type="match status" value="1"/>
</dbReference>
<reference evidence="13 14" key="1">
    <citation type="journal article" date="2007" name="Nature">
        <title>Evolution of genes and genomes on the Drosophila phylogeny.</title>
        <authorList>
            <consortium name="Drosophila 12 Genomes Consortium"/>
            <person name="Clark A.G."/>
            <person name="Eisen M.B."/>
            <person name="Smith D.R."/>
            <person name="Bergman C.M."/>
            <person name="Oliver B."/>
            <person name="Markow T.A."/>
            <person name="Kaufman T.C."/>
            <person name="Kellis M."/>
            <person name="Gelbart W."/>
            <person name="Iyer V.N."/>
            <person name="Pollard D.A."/>
            <person name="Sackton T.B."/>
            <person name="Larracuente A.M."/>
            <person name="Singh N.D."/>
            <person name="Abad J.P."/>
            <person name="Abt D.N."/>
            <person name="Adryan B."/>
            <person name="Aguade M."/>
            <person name="Akashi H."/>
            <person name="Anderson W.W."/>
            <person name="Aquadro C.F."/>
            <person name="Ardell D.H."/>
            <person name="Arguello R."/>
            <person name="Artieri C.G."/>
            <person name="Barbash D.A."/>
            <person name="Barker D."/>
            <person name="Barsanti P."/>
            <person name="Batterham P."/>
            <person name="Batzoglou S."/>
            <person name="Begun D."/>
            <person name="Bhutkar A."/>
            <person name="Blanco E."/>
            <person name="Bosak S.A."/>
            <person name="Bradley R.K."/>
            <person name="Brand A.D."/>
            <person name="Brent M.R."/>
            <person name="Brooks A.N."/>
            <person name="Brown R.H."/>
            <person name="Butlin R.K."/>
            <person name="Caggese C."/>
            <person name="Calvi B.R."/>
            <person name="Bernardo de Carvalho A."/>
            <person name="Caspi A."/>
            <person name="Castrezana S."/>
            <person name="Celniker S.E."/>
            <person name="Chang J.L."/>
            <person name="Chapple C."/>
            <person name="Chatterji S."/>
            <person name="Chinwalla A."/>
            <person name="Civetta A."/>
            <person name="Clifton S.W."/>
            <person name="Comeron J.M."/>
            <person name="Costello J.C."/>
            <person name="Coyne J.A."/>
            <person name="Daub J."/>
            <person name="David R.G."/>
            <person name="Delcher A.L."/>
            <person name="Delehaunty K."/>
            <person name="Do C.B."/>
            <person name="Ebling H."/>
            <person name="Edwards K."/>
            <person name="Eickbush T."/>
            <person name="Evans J.D."/>
            <person name="Filipski A."/>
            <person name="Findeiss S."/>
            <person name="Freyhult E."/>
            <person name="Fulton L."/>
            <person name="Fulton R."/>
            <person name="Garcia A.C."/>
            <person name="Gardiner A."/>
            <person name="Garfield D.A."/>
            <person name="Garvin B.E."/>
            <person name="Gibson G."/>
            <person name="Gilbert D."/>
            <person name="Gnerre S."/>
            <person name="Godfrey J."/>
            <person name="Good R."/>
            <person name="Gotea V."/>
            <person name="Gravely B."/>
            <person name="Greenberg A.J."/>
            <person name="Griffiths-Jones S."/>
            <person name="Gross S."/>
            <person name="Guigo R."/>
            <person name="Gustafson E.A."/>
            <person name="Haerty W."/>
            <person name="Hahn M.W."/>
            <person name="Halligan D.L."/>
            <person name="Halpern A.L."/>
            <person name="Halter G.M."/>
            <person name="Han M.V."/>
            <person name="Heger A."/>
            <person name="Hillier L."/>
            <person name="Hinrichs A.S."/>
            <person name="Holmes I."/>
            <person name="Hoskins R.A."/>
            <person name="Hubisz M.J."/>
            <person name="Hultmark D."/>
            <person name="Huntley M.A."/>
            <person name="Jaffe D.B."/>
            <person name="Jagadeeshan S."/>
            <person name="Jeck W.R."/>
            <person name="Johnson J."/>
            <person name="Jones C.D."/>
            <person name="Jordan W.C."/>
            <person name="Karpen G.H."/>
            <person name="Kataoka E."/>
            <person name="Keightley P.D."/>
            <person name="Kheradpour P."/>
            <person name="Kirkness E.F."/>
            <person name="Koerich L.B."/>
            <person name="Kristiansen K."/>
            <person name="Kudrna D."/>
            <person name="Kulathinal R.J."/>
            <person name="Kumar S."/>
            <person name="Kwok R."/>
            <person name="Lander E."/>
            <person name="Langley C.H."/>
            <person name="Lapoint R."/>
            <person name="Lazzaro B.P."/>
            <person name="Lee S.J."/>
            <person name="Levesque L."/>
            <person name="Li R."/>
            <person name="Lin C.F."/>
            <person name="Lin M.F."/>
            <person name="Lindblad-Toh K."/>
            <person name="Llopart A."/>
            <person name="Long M."/>
            <person name="Low L."/>
            <person name="Lozovsky E."/>
            <person name="Lu J."/>
            <person name="Luo M."/>
            <person name="Machado C.A."/>
            <person name="Makalowski W."/>
            <person name="Marzo M."/>
            <person name="Matsuda M."/>
            <person name="Matzkin L."/>
            <person name="McAllister B."/>
            <person name="McBride C.S."/>
            <person name="McKernan B."/>
            <person name="McKernan K."/>
            <person name="Mendez-Lago M."/>
            <person name="Minx P."/>
            <person name="Mollenhauer M.U."/>
            <person name="Montooth K."/>
            <person name="Mount S.M."/>
            <person name="Mu X."/>
            <person name="Myers E."/>
            <person name="Negre B."/>
            <person name="Newfeld S."/>
            <person name="Nielsen R."/>
            <person name="Noor M.A."/>
            <person name="O'Grady P."/>
            <person name="Pachter L."/>
            <person name="Papaceit M."/>
            <person name="Parisi M.J."/>
            <person name="Parisi M."/>
            <person name="Parts L."/>
            <person name="Pedersen J.S."/>
            <person name="Pesole G."/>
            <person name="Phillippy A.M."/>
            <person name="Ponting C.P."/>
            <person name="Pop M."/>
            <person name="Porcelli D."/>
            <person name="Powell J.R."/>
            <person name="Prohaska S."/>
            <person name="Pruitt K."/>
            <person name="Puig M."/>
            <person name="Quesneville H."/>
            <person name="Ram K.R."/>
            <person name="Rand D."/>
            <person name="Rasmussen M.D."/>
            <person name="Reed L.K."/>
            <person name="Reenan R."/>
            <person name="Reily A."/>
            <person name="Remington K.A."/>
            <person name="Rieger T.T."/>
            <person name="Ritchie M.G."/>
            <person name="Robin C."/>
            <person name="Rogers Y.H."/>
            <person name="Rohde C."/>
            <person name="Rozas J."/>
            <person name="Rubenfield M.J."/>
            <person name="Ruiz A."/>
            <person name="Russo S."/>
            <person name="Salzberg S.L."/>
            <person name="Sanchez-Gracia A."/>
            <person name="Saranga D.J."/>
            <person name="Sato H."/>
            <person name="Schaeffer S.W."/>
            <person name="Schatz M.C."/>
            <person name="Schlenke T."/>
            <person name="Schwartz R."/>
            <person name="Segarra C."/>
            <person name="Singh R.S."/>
            <person name="Sirot L."/>
            <person name="Sirota M."/>
            <person name="Sisneros N.B."/>
            <person name="Smith C.D."/>
            <person name="Smith T.F."/>
            <person name="Spieth J."/>
            <person name="Stage D.E."/>
            <person name="Stark A."/>
            <person name="Stephan W."/>
            <person name="Strausberg R.L."/>
            <person name="Strempel S."/>
            <person name="Sturgill D."/>
            <person name="Sutton G."/>
            <person name="Sutton G.G."/>
            <person name="Tao W."/>
            <person name="Teichmann S."/>
            <person name="Tobari Y.N."/>
            <person name="Tomimura Y."/>
            <person name="Tsolas J.M."/>
            <person name="Valente V.L."/>
            <person name="Venter E."/>
            <person name="Venter J.C."/>
            <person name="Vicario S."/>
            <person name="Vieira F.G."/>
            <person name="Vilella A.J."/>
            <person name="Villasante A."/>
            <person name="Walenz B."/>
            <person name="Wang J."/>
            <person name="Wasserman M."/>
            <person name="Watts T."/>
            <person name="Wilson D."/>
            <person name="Wilson R.K."/>
            <person name="Wing R.A."/>
            <person name="Wolfner M.F."/>
            <person name="Wong A."/>
            <person name="Wong G.K."/>
            <person name="Wu C.I."/>
            <person name="Wu G."/>
            <person name="Yamamoto D."/>
            <person name="Yang H.P."/>
            <person name="Yang S.P."/>
            <person name="Yorke J.A."/>
            <person name="Yoshida K."/>
            <person name="Zdobnov E."/>
            <person name="Zhang P."/>
            <person name="Zhang Y."/>
            <person name="Zimin A.V."/>
            <person name="Baldwin J."/>
            <person name="Abdouelleil A."/>
            <person name="Abdulkadir J."/>
            <person name="Abebe A."/>
            <person name="Abera B."/>
            <person name="Abreu J."/>
            <person name="Acer S.C."/>
            <person name="Aftuck L."/>
            <person name="Alexander A."/>
            <person name="An P."/>
            <person name="Anderson E."/>
            <person name="Anderson S."/>
            <person name="Arachi H."/>
            <person name="Azer M."/>
            <person name="Bachantsang P."/>
            <person name="Barry A."/>
            <person name="Bayul T."/>
            <person name="Berlin A."/>
            <person name="Bessette D."/>
            <person name="Bloom T."/>
            <person name="Blye J."/>
            <person name="Boguslavskiy L."/>
            <person name="Bonnet C."/>
            <person name="Boukhgalter B."/>
            <person name="Bourzgui I."/>
            <person name="Brown A."/>
            <person name="Cahill P."/>
            <person name="Channer S."/>
            <person name="Cheshatsang Y."/>
            <person name="Chuda L."/>
            <person name="Citroen M."/>
            <person name="Collymore A."/>
            <person name="Cooke P."/>
            <person name="Costello M."/>
            <person name="D'Aco K."/>
            <person name="Daza R."/>
            <person name="De Haan G."/>
            <person name="DeGray S."/>
            <person name="DeMaso C."/>
            <person name="Dhargay N."/>
            <person name="Dooley K."/>
            <person name="Dooley E."/>
            <person name="Doricent M."/>
            <person name="Dorje P."/>
            <person name="Dorjee K."/>
            <person name="Dupes A."/>
            <person name="Elong R."/>
            <person name="Falk J."/>
            <person name="Farina A."/>
            <person name="Faro S."/>
            <person name="Ferguson D."/>
            <person name="Fisher S."/>
            <person name="Foley C.D."/>
            <person name="Franke A."/>
            <person name="Friedrich D."/>
            <person name="Gadbois L."/>
            <person name="Gearin G."/>
            <person name="Gearin C.R."/>
            <person name="Giannoukos G."/>
            <person name="Goode T."/>
            <person name="Graham J."/>
            <person name="Grandbois E."/>
            <person name="Grewal S."/>
            <person name="Gyaltsen K."/>
            <person name="Hafez N."/>
            <person name="Hagos B."/>
            <person name="Hall J."/>
            <person name="Henson C."/>
            <person name="Hollinger A."/>
            <person name="Honan T."/>
            <person name="Huard M.D."/>
            <person name="Hughes L."/>
            <person name="Hurhula B."/>
            <person name="Husby M.E."/>
            <person name="Kamat A."/>
            <person name="Kanga B."/>
            <person name="Kashin S."/>
            <person name="Khazanovich D."/>
            <person name="Kisner P."/>
            <person name="Lance K."/>
            <person name="Lara M."/>
            <person name="Lee W."/>
            <person name="Lennon N."/>
            <person name="Letendre F."/>
            <person name="LeVine R."/>
            <person name="Lipovsky A."/>
            <person name="Liu X."/>
            <person name="Liu J."/>
            <person name="Liu S."/>
            <person name="Lokyitsang T."/>
            <person name="Lokyitsang Y."/>
            <person name="Lubonja R."/>
            <person name="Lui A."/>
            <person name="MacDonald P."/>
            <person name="Magnisalis V."/>
            <person name="Maru K."/>
            <person name="Matthews C."/>
            <person name="McCusker W."/>
            <person name="McDonough S."/>
            <person name="Mehta T."/>
            <person name="Meldrim J."/>
            <person name="Meneus L."/>
            <person name="Mihai O."/>
            <person name="Mihalev A."/>
            <person name="Mihova T."/>
            <person name="Mittelman R."/>
            <person name="Mlenga V."/>
            <person name="Montmayeur A."/>
            <person name="Mulrain L."/>
            <person name="Navidi A."/>
            <person name="Naylor J."/>
            <person name="Negash T."/>
            <person name="Nguyen T."/>
            <person name="Nguyen N."/>
            <person name="Nicol R."/>
            <person name="Norbu C."/>
            <person name="Norbu N."/>
            <person name="Novod N."/>
            <person name="O'Neill B."/>
            <person name="Osman S."/>
            <person name="Markiewicz E."/>
            <person name="Oyono O.L."/>
            <person name="Patti C."/>
            <person name="Phunkhang P."/>
            <person name="Pierre F."/>
            <person name="Priest M."/>
            <person name="Raghuraman S."/>
            <person name="Rege F."/>
            <person name="Reyes R."/>
            <person name="Rise C."/>
            <person name="Rogov P."/>
            <person name="Ross K."/>
            <person name="Ryan E."/>
            <person name="Settipalli S."/>
            <person name="Shea T."/>
            <person name="Sherpa N."/>
            <person name="Shi L."/>
            <person name="Shih D."/>
            <person name="Sparrow T."/>
            <person name="Spaulding J."/>
            <person name="Stalker J."/>
            <person name="Stange-Thomann N."/>
            <person name="Stavropoulos S."/>
            <person name="Stone C."/>
            <person name="Strader C."/>
            <person name="Tesfaye S."/>
            <person name="Thomson T."/>
            <person name="Thoulutsang Y."/>
            <person name="Thoulutsang D."/>
            <person name="Topham K."/>
            <person name="Topping I."/>
            <person name="Tsamla T."/>
            <person name="Vassiliev H."/>
            <person name="Vo A."/>
            <person name="Wangchuk T."/>
            <person name="Wangdi T."/>
            <person name="Weiand M."/>
            <person name="Wilkinson J."/>
            <person name="Wilson A."/>
            <person name="Yadav S."/>
            <person name="Young G."/>
            <person name="Yu Q."/>
            <person name="Zembek L."/>
            <person name="Zhong D."/>
            <person name="Zimmer A."/>
            <person name="Zwirko Z."/>
            <person name="Jaffe D.B."/>
            <person name="Alvarez P."/>
            <person name="Brockman W."/>
            <person name="Butler J."/>
            <person name="Chin C."/>
            <person name="Gnerre S."/>
            <person name="Grabherr M."/>
            <person name="Kleber M."/>
            <person name="Mauceli E."/>
            <person name="MacCallum I."/>
        </authorList>
    </citation>
    <scope>NUCLEOTIDE SEQUENCE [LARGE SCALE GENOMIC DNA]</scope>
    <source>
        <strain evidence="14">Tai18E2 / Tucson 14021-0261.01</strain>
    </source>
</reference>
<feature type="compositionally biased region" description="Basic and acidic residues" evidence="9">
    <location>
        <begin position="65"/>
        <end position="116"/>
    </location>
</feature>
<dbReference type="SMR" id="A0A0R1DN58"/>
<dbReference type="FunFam" id="3.40.50.300:FF:000397">
    <property type="entry name" value="Probable ATP-dependent RNA helicase DDX4"/>
    <property type="match status" value="1"/>
</dbReference>
<comment type="catalytic activity">
    <reaction evidence="6">
        <text>ATP + H2O = ADP + phosphate + H(+)</text>
        <dbReference type="Rhea" id="RHEA:13065"/>
        <dbReference type="ChEBI" id="CHEBI:15377"/>
        <dbReference type="ChEBI" id="CHEBI:15378"/>
        <dbReference type="ChEBI" id="CHEBI:30616"/>
        <dbReference type="ChEBI" id="CHEBI:43474"/>
        <dbReference type="ChEBI" id="CHEBI:456216"/>
        <dbReference type="EC" id="3.6.4.13"/>
    </reaction>
</comment>
<dbReference type="GO" id="GO:0016787">
    <property type="term" value="F:hydrolase activity"/>
    <property type="evidence" value="ECO:0007669"/>
    <property type="project" value="UniProtKB-KW"/>
</dbReference>
<dbReference type="GO" id="GO:0003676">
    <property type="term" value="F:nucleic acid binding"/>
    <property type="evidence" value="ECO:0007669"/>
    <property type="project" value="InterPro"/>
</dbReference>
<evidence type="ECO:0000256" key="2">
    <source>
        <dbReference type="ARBA" id="ARBA00022741"/>
    </source>
</evidence>
<dbReference type="SMART" id="SM00490">
    <property type="entry name" value="HELICc"/>
    <property type="match status" value="1"/>
</dbReference>
<keyword evidence="4 8" id="KW-0347">Helicase</keyword>
<feature type="domain" description="Helicase C-terminal" evidence="11">
    <location>
        <begin position="397"/>
        <end position="557"/>
    </location>
</feature>
<dbReference type="InterPro" id="IPR014001">
    <property type="entry name" value="Helicase_ATP-bd"/>
</dbReference>
<dbReference type="InterPro" id="IPR011545">
    <property type="entry name" value="DEAD/DEAH_box_helicase_dom"/>
</dbReference>
<feature type="domain" description="Helicase ATP-binding" evidence="10">
    <location>
        <begin position="209"/>
        <end position="386"/>
    </location>
</feature>
<evidence type="ECO:0000256" key="5">
    <source>
        <dbReference type="ARBA" id="ARBA00022840"/>
    </source>
</evidence>
<dbReference type="AlphaFoldDB" id="A0A0R1DN58"/>
<comment type="similarity">
    <text evidence="8">Belongs to the DEAD box helicase family.</text>
</comment>
<dbReference type="EC" id="3.6.4.13" evidence="1"/>
<keyword evidence="5 8" id="KW-0067">ATP-binding</keyword>
<feature type="region of interest" description="Disordered" evidence="9">
    <location>
        <begin position="1"/>
        <end position="143"/>
    </location>
</feature>
<dbReference type="Gene3D" id="3.40.50.300">
    <property type="entry name" value="P-loop containing nucleotide triphosphate hydrolases"/>
    <property type="match status" value="2"/>
</dbReference>
<name>A0A0R1DN58_DROYA</name>
<dbReference type="SMART" id="SM00487">
    <property type="entry name" value="DEXDc"/>
    <property type="match status" value="1"/>
</dbReference>
<proteinExistence type="inferred from homology"/>
<evidence type="ECO:0000256" key="9">
    <source>
        <dbReference type="SAM" id="MobiDB-lite"/>
    </source>
</evidence>
<evidence type="ECO:0000259" key="12">
    <source>
        <dbReference type="PROSITE" id="PS51195"/>
    </source>
</evidence>
<dbReference type="Pfam" id="PF00270">
    <property type="entry name" value="DEAD"/>
    <property type="match status" value="1"/>
</dbReference>
<dbReference type="Proteomes" id="UP000002282">
    <property type="component" value="Chromosome 2L"/>
</dbReference>
<dbReference type="GO" id="GO:0005524">
    <property type="term" value="F:ATP binding"/>
    <property type="evidence" value="ECO:0007669"/>
    <property type="project" value="UniProtKB-KW"/>
</dbReference>
<evidence type="ECO:0000313" key="14">
    <source>
        <dbReference type="Proteomes" id="UP000002282"/>
    </source>
</evidence>
<evidence type="ECO:0000259" key="11">
    <source>
        <dbReference type="PROSITE" id="PS51194"/>
    </source>
</evidence>
<evidence type="ECO:0000256" key="4">
    <source>
        <dbReference type="ARBA" id="ARBA00022806"/>
    </source>
</evidence>
<dbReference type="GO" id="GO:0031047">
    <property type="term" value="P:regulatory ncRNA-mediated gene silencing"/>
    <property type="evidence" value="ECO:0007669"/>
    <property type="project" value="UniProtKB-ARBA"/>
</dbReference>
<feature type="short sequence motif" description="Q motif" evidence="7">
    <location>
        <begin position="178"/>
        <end position="206"/>
    </location>
</feature>
<evidence type="ECO:0000256" key="3">
    <source>
        <dbReference type="ARBA" id="ARBA00022801"/>
    </source>
</evidence>
<evidence type="ECO:0000256" key="6">
    <source>
        <dbReference type="ARBA" id="ARBA00047984"/>
    </source>
</evidence>
<evidence type="ECO:0000313" key="13">
    <source>
        <dbReference type="EMBL" id="KRJ98696.1"/>
    </source>
</evidence>
<organism evidence="13 14">
    <name type="scientific">Drosophila yakuba</name>
    <name type="common">Fruit fly</name>
    <dbReference type="NCBI Taxonomy" id="7245"/>
    <lineage>
        <taxon>Eukaryota</taxon>
        <taxon>Metazoa</taxon>
        <taxon>Ecdysozoa</taxon>
        <taxon>Arthropoda</taxon>
        <taxon>Hexapoda</taxon>
        <taxon>Insecta</taxon>
        <taxon>Pterygota</taxon>
        <taxon>Neoptera</taxon>
        <taxon>Endopterygota</taxon>
        <taxon>Diptera</taxon>
        <taxon>Brachycera</taxon>
        <taxon>Muscomorpha</taxon>
        <taxon>Ephydroidea</taxon>
        <taxon>Drosophilidae</taxon>
        <taxon>Drosophila</taxon>
        <taxon>Sophophora</taxon>
    </lineage>
</organism>
<dbReference type="KEGG" id="dya:Dyak_GE20836"/>
<feature type="domain" description="DEAD-box RNA helicase Q" evidence="12">
    <location>
        <begin position="178"/>
        <end position="206"/>
    </location>
</feature>
<dbReference type="PROSITE" id="PS51194">
    <property type="entry name" value="HELICASE_CTER"/>
    <property type="match status" value="1"/>
</dbReference>
<dbReference type="EMBL" id="CM000157">
    <property type="protein sequence ID" value="KRJ98696.1"/>
    <property type="molecule type" value="Genomic_DNA"/>
</dbReference>
<protein>
    <recommendedName>
        <fullName evidence="1">RNA helicase</fullName>
        <ecNumber evidence="1">3.6.4.13</ecNumber>
    </recommendedName>
</protein>